<keyword evidence="1" id="KW-0472">Membrane</keyword>
<evidence type="ECO:0000313" key="3">
    <source>
        <dbReference type="Proteomes" id="UP001156102"/>
    </source>
</evidence>
<accession>A0AA41X5X1</accession>
<reference evidence="2" key="1">
    <citation type="submission" date="2022-07" db="EMBL/GenBank/DDBJ databases">
        <authorList>
            <person name="Li W.-J."/>
            <person name="Deng Q.-Q."/>
        </authorList>
    </citation>
    <scope>NUCLEOTIDE SEQUENCE</scope>
    <source>
        <strain evidence="2">SYSU M60031</strain>
    </source>
</reference>
<dbReference type="Pfam" id="PF03929">
    <property type="entry name" value="PepSY_TM"/>
    <property type="match status" value="1"/>
</dbReference>
<feature type="transmembrane region" description="Helical" evidence="1">
    <location>
        <begin position="12"/>
        <end position="32"/>
    </location>
</feature>
<proteinExistence type="predicted"/>
<gene>
    <name evidence="2" type="ORF">NK662_01605</name>
</gene>
<dbReference type="EMBL" id="JANCLT010000001">
    <property type="protein sequence ID" value="MCP8967234.1"/>
    <property type="molecule type" value="Genomic_DNA"/>
</dbReference>
<organism evidence="2 3">
    <name type="scientific">Ectobacillus ponti</name>
    <dbReference type="NCBI Taxonomy" id="2961894"/>
    <lineage>
        <taxon>Bacteria</taxon>
        <taxon>Bacillati</taxon>
        <taxon>Bacillota</taxon>
        <taxon>Bacilli</taxon>
        <taxon>Bacillales</taxon>
        <taxon>Bacillaceae</taxon>
        <taxon>Ectobacillus</taxon>
    </lineage>
</organism>
<evidence type="ECO:0000313" key="2">
    <source>
        <dbReference type="EMBL" id="MCP8967234.1"/>
    </source>
</evidence>
<evidence type="ECO:0000256" key="1">
    <source>
        <dbReference type="SAM" id="Phobius"/>
    </source>
</evidence>
<dbReference type="Proteomes" id="UP001156102">
    <property type="component" value="Unassembled WGS sequence"/>
</dbReference>
<protein>
    <submittedName>
        <fullName evidence="2">PepSY domain-containing protein</fullName>
    </submittedName>
</protein>
<sequence>MKVKKWMRDAHMYVGLLTSLIVLMLSITGFLMNDHKAAWTPGNEQQSMSGRKPAGGAGGLGIAEAVQKGVESGAYKAEDIRSVFNMGGIYRIATTKNGQFLVGQDGKVTPFAEENKGASQTIKQLHKGFFLGYDIRWLLDIGAVGLVILTGTGVYLYIKMLMMKMKKWTRVKGQAA</sequence>
<keyword evidence="1" id="KW-0812">Transmembrane</keyword>
<name>A0AA41X5X1_9BACI</name>
<dbReference type="PANTHER" id="PTHR40115">
    <property type="entry name" value="INNER MEMBRANE PROTEIN WITH PEPSY TM HELIX"/>
    <property type="match status" value="1"/>
</dbReference>
<feature type="transmembrane region" description="Helical" evidence="1">
    <location>
        <begin position="137"/>
        <end position="158"/>
    </location>
</feature>
<dbReference type="InterPro" id="IPR005625">
    <property type="entry name" value="PepSY-ass_TM"/>
</dbReference>
<dbReference type="InterPro" id="IPR032307">
    <property type="entry name" value="PepSY_TM-like_2"/>
</dbReference>
<dbReference type="RefSeq" id="WP_254756679.1">
    <property type="nucleotide sequence ID" value="NZ_JANCLT010000001.1"/>
</dbReference>
<keyword evidence="3" id="KW-1185">Reference proteome</keyword>
<keyword evidence="1" id="KW-1133">Transmembrane helix</keyword>
<dbReference type="PANTHER" id="PTHR40115:SF1">
    <property type="entry name" value="INNER MEMBRANE PROTEIN WITH PEPSY TM HELIX"/>
    <property type="match status" value="1"/>
</dbReference>
<comment type="caution">
    <text evidence="2">The sequence shown here is derived from an EMBL/GenBank/DDBJ whole genome shotgun (WGS) entry which is preliminary data.</text>
</comment>
<dbReference type="AlphaFoldDB" id="A0AA41X5X1"/>